<evidence type="ECO:0000256" key="7">
    <source>
        <dbReference type="ARBA" id="ARBA00023295"/>
    </source>
</evidence>
<dbReference type="RefSeq" id="WP_146398403.1">
    <property type="nucleotide sequence ID" value="NZ_SJPQ01000001.1"/>
</dbReference>
<comment type="catalytic activity">
    <reaction evidence="1 9">
        <text>Hydrolysis of terminal non-reducing beta-D-galactose residues in beta-D-galactosides.</text>
        <dbReference type="EC" id="3.2.1.23"/>
    </reaction>
</comment>
<keyword evidence="13" id="KW-1185">Reference proteome</keyword>
<dbReference type="Pfam" id="PF16353">
    <property type="entry name" value="LacZ_4"/>
    <property type="match status" value="1"/>
</dbReference>
<dbReference type="Pfam" id="PF02929">
    <property type="entry name" value="Bgal_small_N"/>
    <property type="match status" value="1"/>
</dbReference>
<organism evidence="12 13">
    <name type="scientific">Pseudobythopirellula maris</name>
    <dbReference type="NCBI Taxonomy" id="2527991"/>
    <lineage>
        <taxon>Bacteria</taxon>
        <taxon>Pseudomonadati</taxon>
        <taxon>Planctomycetota</taxon>
        <taxon>Planctomycetia</taxon>
        <taxon>Pirellulales</taxon>
        <taxon>Lacipirellulaceae</taxon>
        <taxon>Pseudobythopirellula</taxon>
    </lineage>
</organism>
<evidence type="ECO:0000256" key="8">
    <source>
        <dbReference type="ARBA" id="ARBA00032230"/>
    </source>
</evidence>
<dbReference type="PROSITE" id="PS00719">
    <property type="entry name" value="GLYCOSYL_HYDROL_F2_1"/>
    <property type="match status" value="1"/>
</dbReference>
<sequence length="1085" mass="120278" precursor="true">MFHRAQVASAFALLIAIACACAQAADAPDWENEQVVQIDRLTARATFWPFDTAEAARRGDRDDSSRVMSLDGDWRFHWVPTPGERPAEFYAPSFDASAWKTIPVPSNWEMHGYGTPIYVSAGYPFKIDPPRVTSAPDRGDTCFEERNPVGSYRRTFTLPAGWKGQRVFLHFAGVEGAFYVWLNGERVGYSQGSRSPAEFEITHHARSGVNYLAVEVYRFSDGSYLEDQDMWRLSGVHREVVLYTTPPERLADFAVRTTLADDRRTATVAIEPELDAPRDGDLAGWRVQAELYDAAGAPIGKAEHDAEPILNRAARAGILVDRTPQRGQPKFGWLEISVPQPRLWNAETPNLYRLVLSLVDAEGAAVEATGCDVGLRDVRVSGGQLLVNGQPVRLRGVNRHEHDPVTGHAVSRERMVEDIELLKRANVNAVRTSHYPNDPRWYELCDRYGLYVMDEADLETHGLRGKLASDPRWASAFLDRGVRLAERDKNHPSVIVWSLGNESGYGPNFAAIAAWLRAFDPTRPIHYEGAQDSPSDPETVDFVSRFYPRVREEYLNPGVLDAQAPERPENARWLRLLDLADQEESDRPVLTSEYAHAMGNAMGNLTEYWDEIYSHPRMLGGFVWDWVDQGIERHTPDGRRYLAYGGDFGDEPNHGAFCLNGVVMADRGLTAKYQAVKKAYQPVKFERGDDGLTVRLTNRNHFTDLSAYEIRWSIERGGEQIASGALPSIGAAPGETAEATVPFTADGQPGELWLRVSVHSKSPTAWADAGHEVAWGQWRLPELETDTTDRPAGPATPVRLDETAEIYVVTGARYQAKFAKASGVLQSLRYDGKELLTDASAGPMTQAFRAPLSNDKGFGGWLADDWRDAGLDKLSRVVQSVSAAPQDGAVRVDCVARNEAAHGAIVSRHKWTFHGDGSIELTSRFTPEGDLPPLPRVGLVMRLAGAYDRVEWFGRGPHENYPDRKADAAMGGWSGTVDEQYVAYPRPQETGSKQDVRWLALADDGGHGLRIETTGEPFAFSALRYTQQDLAAQRRAVDLTPRDETVLSIDAAQCGLGNSSCGPGVLQKYAVPAGEHELRLRFTPL</sequence>
<dbReference type="InterPro" id="IPR017853">
    <property type="entry name" value="GH"/>
</dbReference>
<accession>A0A5C5ZV12</accession>
<dbReference type="EC" id="3.2.1.23" evidence="4 9"/>
<dbReference type="InterPro" id="IPR013783">
    <property type="entry name" value="Ig-like_fold"/>
</dbReference>
<evidence type="ECO:0000313" key="12">
    <source>
        <dbReference type="EMBL" id="TWT91026.1"/>
    </source>
</evidence>
<keyword evidence="6 9" id="KW-0378">Hydrolase</keyword>
<dbReference type="InterPro" id="IPR023232">
    <property type="entry name" value="Glyco_hydro_2_AS"/>
</dbReference>
<dbReference type="Gene3D" id="2.60.40.10">
    <property type="entry name" value="Immunoglobulins"/>
    <property type="match status" value="2"/>
</dbReference>
<dbReference type="Pfam" id="PF02837">
    <property type="entry name" value="Glyco_hydro_2_N"/>
    <property type="match status" value="1"/>
</dbReference>
<protein>
    <recommendedName>
        <fullName evidence="5 9">Beta-galactosidase</fullName>
        <ecNumber evidence="4 9">3.2.1.23</ecNumber>
    </recommendedName>
    <alternativeName>
        <fullName evidence="8 9">Lactase</fullName>
    </alternativeName>
</protein>
<dbReference type="Pfam" id="PF02836">
    <property type="entry name" value="Glyco_hydro_2_C"/>
    <property type="match status" value="1"/>
</dbReference>
<dbReference type="PROSITE" id="PS00608">
    <property type="entry name" value="GLYCOSYL_HYDROL_F2_2"/>
    <property type="match status" value="1"/>
</dbReference>
<dbReference type="InterPro" id="IPR008979">
    <property type="entry name" value="Galactose-bd-like_sf"/>
</dbReference>
<name>A0A5C5ZV12_9BACT</name>
<dbReference type="FunFam" id="3.20.20.80:FF:000018">
    <property type="entry name" value="Beta-galactosidase"/>
    <property type="match status" value="1"/>
</dbReference>
<dbReference type="Gene3D" id="2.60.120.260">
    <property type="entry name" value="Galactose-binding domain-like"/>
    <property type="match status" value="1"/>
</dbReference>
<dbReference type="InterPro" id="IPR004199">
    <property type="entry name" value="B-gal_small/dom_5"/>
</dbReference>
<dbReference type="OrthoDB" id="9762066at2"/>
<dbReference type="SUPFAM" id="SSF49785">
    <property type="entry name" value="Galactose-binding domain-like"/>
    <property type="match status" value="1"/>
</dbReference>
<dbReference type="InterPro" id="IPR006104">
    <property type="entry name" value="Glyco_hydro_2_N"/>
</dbReference>
<evidence type="ECO:0000259" key="11">
    <source>
        <dbReference type="SMART" id="SM01038"/>
    </source>
</evidence>
<evidence type="ECO:0000256" key="5">
    <source>
        <dbReference type="ARBA" id="ARBA00013303"/>
    </source>
</evidence>
<evidence type="ECO:0000256" key="3">
    <source>
        <dbReference type="ARBA" id="ARBA00007401"/>
    </source>
</evidence>
<feature type="domain" description="Beta galactosidase small chain/" evidence="11">
    <location>
        <begin position="808"/>
        <end position="1083"/>
    </location>
</feature>
<dbReference type="GO" id="GO:0004565">
    <property type="term" value="F:beta-galactosidase activity"/>
    <property type="evidence" value="ECO:0007669"/>
    <property type="project" value="UniProtKB-EC"/>
</dbReference>
<dbReference type="InterPro" id="IPR011013">
    <property type="entry name" value="Gal_mutarotase_sf_dom"/>
</dbReference>
<dbReference type="AlphaFoldDB" id="A0A5C5ZV12"/>
<dbReference type="InterPro" id="IPR032312">
    <property type="entry name" value="LacZ_4"/>
</dbReference>
<feature type="chain" id="PRO_5022720036" description="Beta-galactosidase" evidence="10">
    <location>
        <begin position="25"/>
        <end position="1085"/>
    </location>
</feature>
<keyword evidence="7 9" id="KW-0326">Glycosidase</keyword>
<keyword evidence="10" id="KW-0732">Signal</keyword>
<dbReference type="PROSITE" id="PS51257">
    <property type="entry name" value="PROKAR_LIPOPROTEIN"/>
    <property type="match status" value="1"/>
</dbReference>
<dbReference type="Proteomes" id="UP000315440">
    <property type="component" value="Unassembled WGS sequence"/>
</dbReference>
<dbReference type="Pfam" id="PF00703">
    <property type="entry name" value="Glyco_hydro_2"/>
    <property type="match status" value="1"/>
</dbReference>
<dbReference type="InterPro" id="IPR006101">
    <property type="entry name" value="Glyco_hydro_2"/>
</dbReference>
<comment type="caution">
    <text evidence="12">The sequence shown here is derived from an EMBL/GenBank/DDBJ whole genome shotgun (WGS) entry which is preliminary data.</text>
</comment>
<evidence type="ECO:0000256" key="1">
    <source>
        <dbReference type="ARBA" id="ARBA00001412"/>
    </source>
</evidence>
<dbReference type="EMBL" id="SJPQ01000001">
    <property type="protein sequence ID" value="TWT91026.1"/>
    <property type="molecule type" value="Genomic_DNA"/>
</dbReference>
<evidence type="ECO:0000256" key="6">
    <source>
        <dbReference type="ARBA" id="ARBA00022801"/>
    </source>
</evidence>
<gene>
    <name evidence="12" type="primary">lacZ_6</name>
    <name evidence="12" type="ORF">Mal64_14250</name>
</gene>
<dbReference type="InterPro" id="IPR050347">
    <property type="entry name" value="Bact_Beta-galactosidase"/>
</dbReference>
<dbReference type="GO" id="GO:0030246">
    <property type="term" value="F:carbohydrate binding"/>
    <property type="evidence" value="ECO:0007669"/>
    <property type="project" value="InterPro"/>
</dbReference>
<comment type="similarity">
    <text evidence="3 9">Belongs to the glycosyl hydrolase 2 family.</text>
</comment>
<dbReference type="Gene3D" id="3.20.20.80">
    <property type="entry name" value="Glycosidases"/>
    <property type="match status" value="1"/>
</dbReference>
<evidence type="ECO:0000256" key="9">
    <source>
        <dbReference type="RuleBase" id="RU361154"/>
    </source>
</evidence>
<dbReference type="SUPFAM" id="SSF74650">
    <property type="entry name" value="Galactose mutarotase-like"/>
    <property type="match status" value="1"/>
</dbReference>
<dbReference type="InterPro" id="IPR006102">
    <property type="entry name" value="Ig-like_GH2"/>
</dbReference>
<dbReference type="PANTHER" id="PTHR46323:SF2">
    <property type="entry name" value="BETA-GALACTOSIDASE"/>
    <property type="match status" value="1"/>
</dbReference>
<dbReference type="PANTHER" id="PTHR46323">
    <property type="entry name" value="BETA-GALACTOSIDASE"/>
    <property type="match status" value="1"/>
</dbReference>
<dbReference type="PRINTS" id="PR00132">
    <property type="entry name" value="GLHYDRLASE2"/>
</dbReference>
<dbReference type="SUPFAM" id="SSF49303">
    <property type="entry name" value="beta-Galactosidase/glucuronidase domain"/>
    <property type="match status" value="2"/>
</dbReference>
<dbReference type="Gene3D" id="2.70.98.10">
    <property type="match status" value="1"/>
</dbReference>
<evidence type="ECO:0000256" key="10">
    <source>
        <dbReference type="SAM" id="SignalP"/>
    </source>
</evidence>
<evidence type="ECO:0000313" key="13">
    <source>
        <dbReference type="Proteomes" id="UP000315440"/>
    </source>
</evidence>
<dbReference type="GO" id="GO:0009341">
    <property type="term" value="C:beta-galactosidase complex"/>
    <property type="evidence" value="ECO:0007669"/>
    <property type="project" value="InterPro"/>
</dbReference>
<dbReference type="InterPro" id="IPR036156">
    <property type="entry name" value="Beta-gal/glucu_dom_sf"/>
</dbReference>
<proteinExistence type="inferred from homology"/>
<reference evidence="12 13" key="1">
    <citation type="submission" date="2019-02" db="EMBL/GenBank/DDBJ databases">
        <title>Deep-cultivation of Planctomycetes and their phenomic and genomic characterization uncovers novel biology.</title>
        <authorList>
            <person name="Wiegand S."/>
            <person name="Jogler M."/>
            <person name="Boedeker C."/>
            <person name="Pinto D."/>
            <person name="Vollmers J."/>
            <person name="Rivas-Marin E."/>
            <person name="Kohn T."/>
            <person name="Peeters S.H."/>
            <person name="Heuer A."/>
            <person name="Rast P."/>
            <person name="Oberbeckmann S."/>
            <person name="Bunk B."/>
            <person name="Jeske O."/>
            <person name="Meyerdierks A."/>
            <person name="Storesund J.E."/>
            <person name="Kallscheuer N."/>
            <person name="Luecker S."/>
            <person name="Lage O.M."/>
            <person name="Pohl T."/>
            <person name="Merkel B.J."/>
            <person name="Hornburger P."/>
            <person name="Mueller R.-W."/>
            <person name="Bruemmer F."/>
            <person name="Labrenz M."/>
            <person name="Spormann A.M."/>
            <person name="Op Den Camp H."/>
            <person name="Overmann J."/>
            <person name="Amann R."/>
            <person name="Jetten M.S.M."/>
            <person name="Mascher T."/>
            <person name="Medema M.H."/>
            <person name="Devos D.P."/>
            <person name="Kaster A.-K."/>
            <person name="Ovreas L."/>
            <person name="Rohde M."/>
            <person name="Galperin M.Y."/>
            <person name="Jogler C."/>
        </authorList>
    </citation>
    <scope>NUCLEOTIDE SEQUENCE [LARGE SCALE GENOMIC DNA]</scope>
    <source>
        <strain evidence="12 13">Mal64</strain>
    </source>
</reference>
<dbReference type="GO" id="GO:0005990">
    <property type="term" value="P:lactose catabolic process"/>
    <property type="evidence" value="ECO:0007669"/>
    <property type="project" value="TreeGrafter"/>
</dbReference>
<evidence type="ECO:0000256" key="4">
    <source>
        <dbReference type="ARBA" id="ARBA00012756"/>
    </source>
</evidence>
<feature type="signal peptide" evidence="10">
    <location>
        <begin position="1"/>
        <end position="24"/>
    </location>
</feature>
<comment type="cofactor">
    <cofactor evidence="2">
        <name>Na(+)</name>
        <dbReference type="ChEBI" id="CHEBI:29101"/>
    </cofactor>
</comment>
<dbReference type="InterPro" id="IPR014718">
    <property type="entry name" value="GH-type_carb-bd"/>
</dbReference>
<dbReference type="InterPro" id="IPR023230">
    <property type="entry name" value="Glyco_hydro_2_CS"/>
</dbReference>
<evidence type="ECO:0000256" key="2">
    <source>
        <dbReference type="ARBA" id="ARBA00001959"/>
    </source>
</evidence>
<dbReference type="InterPro" id="IPR006103">
    <property type="entry name" value="Glyco_hydro_2_cat"/>
</dbReference>
<dbReference type="SMART" id="SM01038">
    <property type="entry name" value="Bgal_small_N"/>
    <property type="match status" value="1"/>
</dbReference>
<dbReference type="SUPFAM" id="SSF51445">
    <property type="entry name" value="(Trans)glycosidases"/>
    <property type="match status" value="1"/>
</dbReference>